<name>A0A835CWQ2_TETSI</name>
<feature type="compositionally biased region" description="Low complexity" evidence="8">
    <location>
        <begin position="59"/>
        <end position="71"/>
    </location>
</feature>
<comment type="catalytic activity">
    <reaction evidence="1">
        <text>S-ubiquitinyl-[E2 ubiquitin-conjugating enzyme]-L-cysteine + [acceptor protein]-L-lysine = [E2 ubiquitin-conjugating enzyme]-L-cysteine + N(6)-ubiquitinyl-[acceptor protein]-L-lysine.</text>
        <dbReference type="EC" id="2.3.2.27"/>
    </reaction>
</comment>
<dbReference type="AlphaFoldDB" id="A0A835CWQ2"/>
<keyword evidence="6" id="KW-0833">Ubl conjugation pathway</keyword>
<organism evidence="9 10">
    <name type="scientific">Tetracentron sinense</name>
    <name type="common">Spur-leaf</name>
    <dbReference type="NCBI Taxonomy" id="13715"/>
    <lineage>
        <taxon>Eukaryota</taxon>
        <taxon>Viridiplantae</taxon>
        <taxon>Streptophyta</taxon>
        <taxon>Embryophyta</taxon>
        <taxon>Tracheophyta</taxon>
        <taxon>Spermatophyta</taxon>
        <taxon>Magnoliopsida</taxon>
        <taxon>Trochodendrales</taxon>
        <taxon>Trochodendraceae</taxon>
        <taxon>Tetracentron</taxon>
    </lineage>
</organism>
<dbReference type="Proteomes" id="UP000655225">
    <property type="component" value="Unassembled WGS sequence"/>
</dbReference>
<protein>
    <recommendedName>
        <fullName evidence="2">RING-type E3 ubiquitin transferase</fullName>
        <ecNumber evidence="2">2.3.2.27</ecNumber>
    </recommendedName>
</protein>
<dbReference type="GO" id="GO:0008270">
    <property type="term" value="F:zinc ion binding"/>
    <property type="evidence" value="ECO:0007669"/>
    <property type="project" value="UniProtKB-KW"/>
</dbReference>
<gene>
    <name evidence="9" type="ORF">HHK36_033408</name>
</gene>
<evidence type="ECO:0000256" key="8">
    <source>
        <dbReference type="SAM" id="MobiDB-lite"/>
    </source>
</evidence>
<proteinExistence type="predicted"/>
<evidence type="ECO:0000256" key="4">
    <source>
        <dbReference type="ARBA" id="ARBA00022723"/>
    </source>
</evidence>
<keyword evidence="4" id="KW-0479">Metal-binding</keyword>
<feature type="compositionally biased region" description="Low complexity" evidence="8">
    <location>
        <begin position="133"/>
        <end position="142"/>
    </location>
</feature>
<dbReference type="GO" id="GO:0061630">
    <property type="term" value="F:ubiquitin protein ligase activity"/>
    <property type="evidence" value="ECO:0007669"/>
    <property type="project" value="UniProtKB-EC"/>
</dbReference>
<feature type="compositionally biased region" description="Polar residues" evidence="8">
    <location>
        <begin position="108"/>
        <end position="121"/>
    </location>
</feature>
<evidence type="ECO:0000256" key="1">
    <source>
        <dbReference type="ARBA" id="ARBA00000900"/>
    </source>
</evidence>
<evidence type="ECO:0000256" key="2">
    <source>
        <dbReference type="ARBA" id="ARBA00012483"/>
    </source>
</evidence>
<dbReference type="EMBL" id="JABCRI010001372">
    <property type="protein sequence ID" value="KAF8364621.1"/>
    <property type="molecule type" value="Genomic_DNA"/>
</dbReference>
<sequence>MVETEVSEVIPSTSRIQTGLPKPEDAESGVLQRFSALEEVASYSIASNTKSQKQIHQRSGSGSSDTSLGSSVQRSFASRNNSQVANPAYLDSSHGQRNDAVRKRSPVAKSSSARSKNMTGSLTGGKLVPKRNSLSSSSLSLSECPSSQQAPRRGRKWPPSSDGVVLVRTRRTITGDTRERIPDHGNGNSGNSENLHSRPIPHPEDGIHRPFQGLSRHQDGFQRYNMDGIAEVFLALERIEQDEELTYEHRDMRLDIDNLSYEELFALGEKMCTVSTALTEEALLNCLKKNCYMHAPPDAGSMGCEDDDVKCSICRV</sequence>
<dbReference type="EC" id="2.3.2.27" evidence="2"/>
<dbReference type="PANTHER" id="PTHR22937:SF136">
    <property type="entry name" value="RING-TYPE E3 UBIQUITIN TRANSFERASE"/>
    <property type="match status" value="1"/>
</dbReference>
<comment type="caution">
    <text evidence="9">The sequence shown here is derived from an EMBL/GenBank/DDBJ whole genome shotgun (WGS) entry which is preliminary data.</text>
</comment>
<evidence type="ECO:0000256" key="5">
    <source>
        <dbReference type="ARBA" id="ARBA00022771"/>
    </source>
</evidence>
<reference evidence="9 10" key="1">
    <citation type="submission" date="2020-04" db="EMBL/GenBank/DDBJ databases">
        <title>Plant Genome Project.</title>
        <authorList>
            <person name="Zhang R.-G."/>
        </authorList>
    </citation>
    <scope>NUCLEOTIDE SEQUENCE [LARGE SCALE GENOMIC DNA]</scope>
    <source>
        <strain evidence="9">YNK0</strain>
        <tissue evidence="9">Leaf</tissue>
    </source>
</reference>
<dbReference type="OrthoDB" id="8062037at2759"/>
<evidence type="ECO:0000256" key="3">
    <source>
        <dbReference type="ARBA" id="ARBA00022679"/>
    </source>
</evidence>
<accession>A0A835CWQ2</accession>
<keyword evidence="3" id="KW-0808">Transferase</keyword>
<dbReference type="InterPro" id="IPR045191">
    <property type="entry name" value="MBR1/2-like"/>
</dbReference>
<evidence type="ECO:0000256" key="6">
    <source>
        <dbReference type="ARBA" id="ARBA00022786"/>
    </source>
</evidence>
<evidence type="ECO:0000313" key="9">
    <source>
        <dbReference type="EMBL" id="KAF8364621.1"/>
    </source>
</evidence>
<evidence type="ECO:0000313" key="10">
    <source>
        <dbReference type="Proteomes" id="UP000655225"/>
    </source>
</evidence>
<feature type="region of interest" description="Disordered" evidence="8">
    <location>
        <begin position="1"/>
        <end position="28"/>
    </location>
</feature>
<keyword evidence="7" id="KW-0862">Zinc</keyword>
<dbReference type="PANTHER" id="PTHR22937">
    <property type="entry name" value="E3 UBIQUITIN-PROTEIN LIGASE RNF165"/>
    <property type="match status" value="1"/>
</dbReference>
<feature type="compositionally biased region" description="Polar residues" evidence="8">
    <location>
        <begin position="72"/>
        <end position="85"/>
    </location>
</feature>
<keyword evidence="5" id="KW-0863">Zinc-finger</keyword>
<feature type="compositionally biased region" description="Polar residues" evidence="8">
    <location>
        <begin position="46"/>
        <end position="58"/>
    </location>
</feature>
<evidence type="ECO:0000256" key="7">
    <source>
        <dbReference type="ARBA" id="ARBA00022833"/>
    </source>
</evidence>
<feature type="region of interest" description="Disordered" evidence="8">
    <location>
        <begin position="46"/>
        <end position="196"/>
    </location>
</feature>
<keyword evidence="10" id="KW-1185">Reference proteome</keyword>